<organism evidence="2 3">
    <name type="scientific">Asparagus officinalis</name>
    <name type="common">Garden asparagus</name>
    <dbReference type="NCBI Taxonomy" id="4686"/>
    <lineage>
        <taxon>Eukaryota</taxon>
        <taxon>Viridiplantae</taxon>
        <taxon>Streptophyta</taxon>
        <taxon>Embryophyta</taxon>
        <taxon>Tracheophyta</taxon>
        <taxon>Spermatophyta</taxon>
        <taxon>Magnoliopsida</taxon>
        <taxon>Liliopsida</taxon>
        <taxon>Asparagales</taxon>
        <taxon>Asparagaceae</taxon>
        <taxon>Asparagoideae</taxon>
        <taxon>Asparagus</taxon>
    </lineage>
</organism>
<dbReference type="AlphaFoldDB" id="A0A5P1ESH2"/>
<keyword evidence="3" id="KW-1185">Reference proteome</keyword>
<accession>A0A5P1ESH2</accession>
<dbReference type="Proteomes" id="UP000243459">
    <property type="component" value="Chromosome 5"/>
</dbReference>
<proteinExistence type="predicted"/>
<feature type="region of interest" description="Disordered" evidence="1">
    <location>
        <begin position="34"/>
        <end position="79"/>
    </location>
</feature>
<protein>
    <submittedName>
        <fullName evidence="2">Uncharacterized protein</fullName>
    </submittedName>
</protein>
<dbReference type="Gramene" id="ONK67659">
    <property type="protein sequence ID" value="ONK67659"/>
    <property type="gene ID" value="A4U43_C05F2400"/>
</dbReference>
<dbReference type="EMBL" id="CM007385">
    <property type="protein sequence ID" value="ONK67659.1"/>
    <property type="molecule type" value="Genomic_DNA"/>
</dbReference>
<evidence type="ECO:0000313" key="3">
    <source>
        <dbReference type="Proteomes" id="UP000243459"/>
    </source>
</evidence>
<sequence length="100" mass="10510">MLPAFWRVEWRSFGDDGRIGGELGSVRGVRVQEGGWGSAVDEPHQGGSPGGPCAGGSPADSSRKNYSGMGGAAVEDESFSEKNTALNIKDYFSIKSSSIR</sequence>
<gene>
    <name evidence="2" type="ORF">A4U43_C05F2400</name>
</gene>
<reference evidence="3" key="1">
    <citation type="journal article" date="2017" name="Nat. Commun.">
        <title>The asparagus genome sheds light on the origin and evolution of a young Y chromosome.</title>
        <authorList>
            <person name="Harkess A."/>
            <person name="Zhou J."/>
            <person name="Xu C."/>
            <person name="Bowers J.E."/>
            <person name="Van der Hulst R."/>
            <person name="Ayyampalayam S."/>
            <person name="Mercati F."/>
            <person name="Riccardi P."/>
            <person name="McKain M.R."/>
            <person name="Kakrana A."/>
            <person name="Tang H."/>
            <person name="Ray J."/>
            <person name="Groenendijk J."/>
            <person name="Arikit S."/>
            <person name="Mathioni S.M."/>
            <person name="Nakano M."/>
            <person name="Shan H."/>
            <person name="Telgmann-Rauber A."/>
            <person name="Kanno A."/>
            <person name="Yue Z."/>
            <person name="Chen H."/>
            <person name="Li W."/>
            <person name="Chen Y."/>
            <person name="Xu X."/>
            <person name="Zhang Y."/>
            <person name="Luo S."/>
            <person name="Chen H."/>
            <person name="Gao J."/>
            <person name="Mao Z."/>
            <person name="Pires J.C."/>
            <person name="Luo M."/>
            <person name="Kudrna D."/>
            <person name="Wing R.A."/>
            <person name="Meyers B.C."/>
            <person name="Yi K."/>
            <person name="Kong H."/>
            <person name="Lavrijsen P."/>
            <person name="Sunseri F."/>
            <person name="Falavigna A."/>
            <person name="Ye Y."/>
            <person name="Leebens-Mack J.H."/>
            <person name="Chen G."/>
        </authorList>
    </citation>
    <scope>NUCLEOTIDE SEQUENCE [LARGE SCALE GENOMIC DNA]</scope>
    <source>
        <strain evidence="3">cv. DH0086</strain>
    </source>
</reference>
<evidence type="ECO:0000256" key="1">
    <source>
        <dbReference type="SAM" id="MobiDB-lite"/>
    </source>
</evidence>
<evidence type="ECO:0000313" key="2">
    <source>
        <dbReference type="EMBL" id="ONK67659.1"/>
    </source>
</evidence>
<name>A0A5P1ESH2_ASPOF</name>